<dbReference type="Pfam" id="PF03479">
    <property type="entry name" value="PCC"/>
    <property type="match status" value="1"/>
</dbReference>
<dbReference type="PROSITE" id="PS51742">
    <property type="entry name" value="PPC"/>
    <property type="match status" value="1"/>
</dbReference>
<evidence type="ECO:0000313" key="10">
    <source>
        <dbReference type="Proteomes" id="UP001289374"/>
    </source>
</evidence>
<feature type="compositionally biased region" description="Low complexity" evidence="7">
    <location>
        <begin position="567"/>
        <end position="580"/>
    </location>
</feature>
<feature type="compositionally biased region" description="Basic and acidic residues" evidence="7">
    <location>
        <begin position="382"/>
        <end position="394"/>
    </location>
</feature>
<evidence type="ECO:0000256" key="4">
    <source>
        <dbReference type="ARBA" id="ARBA00023163"/>
    </source>
</evidence>
<dbReference type="FunFam" id="3.30.1330.80:FF:000002">
    <property type="entry name" value="AT-hook motif nuclear-localized protein"/>
    <property type="match status" value="1"/>
</dbReference>
<sequence>MEGTETNSVMLRLRHLRENLEELDREFGRLAVNAQRYGTLYKNQFERHRPRVTRELREQGSKPALRVQDSKPVAADSSTACIRPSSDSGLSKDVGKLISRKGVNPSKTIIETSGKYNRVWMMEGSKPEKVREWYEFGALASVHTMSPSFSEISKLPEWISGAVYDSWQNNPHLKRGDILELKFISAAPEMAGKGSHPAFHFIKLQRPDMVAFNRIKATTDAAPLVSTISEDDISTRRAWGLWVCLTEMDKVKYPFKIFSNKELRTCEPSAAVVWLEEVCKTDDLEYPATKRSKKAKSKGGTKTANLCKVWYRSCDFVNNERESERALANKWWERNLDVEMAGYEQQASGSSRYVHQLLTPDLHLQHRPSSLHNPTLELEPSADSKDSPQEKDQDAAATTSSGGTPTNNRRPRGRPPGSKNKPKPPIIVTRDSPNALRSHVLEVSSGNDIVDSVSVYARRRGRGVCVLSGSGTVTNVILRQPAAPAGSVVTLHGRFEILSLSGTVLPPPAPPGAGGLSIFLSGGQGQVVGGSVVGPLTASGPVVLMAASFANAVFERLPLEEEEGATAAQPQPSASQSSGVTAGGGRGGHASEGGAGGDGNGGGGGGGDGGAPFFTSAGGSTPPPGSYPFSAELFGWGSGSSARPPF</sequence>
<evidence type="ECO:0000256" key="1">
    <source>
        <dbReference type="ARBA" id="ARBA00004123"/>
    </source>
</evidence>
<dbReference type="PANTHER" id="PTHR31100:SF51">
    <property type="entry name" value="AT-HOOK MOTIF NUCLEAR-LOCALIZED PROTEIN 29"/>
    <property type="match status" value="1"/>
</dbReference>
<comment type="subcellular location">
    <subcellularLocation>
        <location evidence="1">Nucleus</location>
    </subcellularLocation>
</comment>
<reference evidence="9" key="2">
    <citation type="journal article" date="2024" name="Plant">
        <title>Genomic evolution and insights into agronomic trait innovations of Sesamum species.</title>
        <authorList>
            <person name="Miao H."/>
            <person name="Wang L."/>
            <person name="Qu L."/>
            <person name="Liu H."/>
            <person name="Sun Y."/>
            <person name="Le M."/>
            <person name="Wang Q."/>
            <person name="Wei S."/>
            <person name="Zheng Y."/>
            <person name="Lin W."/>
            <person name="Duan Y."/>
            <person name="Cao H."/>
            <person name="Xiong S."/>
            <person name="Wang X."/>
            <person name="Wei L."/>
            <person name="Li C."/>
            <person name="Ma Q."/>
            <person name="Ju M."/>
            <person name="Zhao R."/>
            <person name="Li G."/>
            <person name="Mu C."/>
            <person name="Tian Q."/>
            <person name="Mei H."/>
            <person name="Zhang T."/>
            <person name="Gao T."/>
            <person name="Zhang H."/>
        </authorList>
    </citation>
    <scope>NUCLEOTIDE SEQUENCE</scope>
    <source>
        <strain evidence="9">K16</strain>
    </source>
</reference>
<evidence type="ECO:0000259" key="8">
    <source>
        <dbReference type="PROSITE" id="PS51742"/>
    </source>
</evidence>
<dbReference type="PANTHER" id="PTHR31100">
    <property type="entry name" value="AT-HOOK MOTIF NUCLEAR-LOCALIZED PROTEIN 15"/>
    <property type="match status" value="1"/>
</dbReference>
<organism evidence="9 10">
    <name type="scientific">Sesamum angolense</name>
    <dbReference type="NCBI Taxonomy" id="2727404"/>
    <lineage>
        <taxon>Eukaryota</taxon>
        <taxon>Viridiplantae</taxon>
        <taxon>Streptophyta</taxon>
        <taxon>Embryophyta</taxon>
        <taxon>Tracheophyta</taxon>
        <taxon>Spermatophyta</taxon>
        <taxon>Magnoliopsida</taxon>
        <taxon>eudicotyledons</taxon>
        <taxon>Gunneridae</taxon>
        <taxon>Pentapetalae</taxon>
        <taxon>asterids</taxon>
        <taxon>lamiids</taxon>
        <taxon>Lamiales</taxon>
        <taxon>Pedaliaceae</taxon>
        <taxon>Sesamum</taxon>
    </lineage>
</organism>
<evidence type="ECO:0000256" key="3">
    <source>
        <dbReference type="ARBA" id="ARBA00023125"/>
    </source>
</evidence>
<dbReference type="Gene3D" id="3.30.1330.80">
    <property type="entry name" value="Hypothetical protein, similar to alpha- acetolactate decarboxylase, domain 2"/>
    <property type="match status" value="1"/>
</dbReference>
<dbReference type="GO" id="GO:0005634">
    <property type="term" value="C:nucleus"/>
    <property type="evidence" value="ECO:0007669"/>
    <property type="project" value="UniProtKB-SubCell"/>
</dbReference>
<dbReference type="CDD" id="cd11378">
    <property type="entry name" value="DUF296"/>
    <property type="match status" value="1"/>
</dbReference>
<reference evidence="9" key="1">
    <citation type="submission" date="2020-06" db="EMBL/GenBank/DDBJ databases">
        <authorList>
            <person name="Li T."/>
            <person name="Hu X."/>
            <person name="Zhang T."/>
            <person name="Song X."/>
            <person name="Zhang H."/>
            <person name="Dai N."/>
            <person name="Sheng W."/>
            <person name="Hou X."/>
            <person name="Wei L."/>
        </authorList>
    </citation>
    <scope>NUCLEOTIDE SEQUENCE</scope>
    <source>
        <strain evidence="9">K16</strain>
        <tissue evidence="9">Leaf</tissue>
    </source>
</reference>
<keyword evidence="3" id="KW-0238">DNA-binding</keyword>
<name>A0AAE1WAV2_9LAMI</name>
<accession>A0AAE1WAV2</accession>
<evidence type="ECO:0000256" key="6">
    <source>
        <dbReference type="SAM" id="Coils"/>
    </source>
</evidence>
<dbReference type="GO" id="GO:0003700">
    <property type="term" value="F:DNA-binding transcription factor activity"/>
    <property type="evidence" value="ECO:0007669"/>
    <property type="project" value="TreeGrafter"/>
</dbReference>
<dbReference type="SUPFAM" id="SSF117856">
    <property type="entry name" value="AF0104/ALDC/Ptd012-like"/>
    <property type="match status" value="1"/>
</dbReference>
<proteinExistence type="predicted"/>
<evidence type="ECO:0000256" key="5">
    <source>
        <dbReference type="ARBA" id="ARBA00023242"/>
    </source>
</evidence>
<evidence type="ECO:0000256" key="2">
    <source>
        <dbReference type="ARBA" id="ARBA00023015"/>
    </source>
</evidence>
<evidence type="ECO:0000256" key="7">
    <source>
        <dbReference type="SAM" id="MobiDB-lite"/>
    </source>
</evidence>
<dbReference type="GO" id="GO:0003680">
    <property type="term" value="F:minor groove of adenine-thymine-rich DNA binding"/>
    <property type="evidence" value="ECO:0007669"/>
    <property type="project" value="InterPro"/>
</dbReference>
<evidence type="ECO:0000313" key="9">
    <source>
        <dbReference type="EMBL" id="KAK4389992.1"/>
    </source>
</evidence>
<dbReference type="Proteomes" id="UP001289374">
    <property type="component" value="Unassembled WGS sequence"/>
</dbReference>
<feature type="compositionally biased region" description="Gly residues" evidence="7">
    <location>
        <begin position="581"/>
        <end position="610"/>
    </location>
</feature>
<dbReference type="InterPro" id="IPR005175">
    <property type="entry name" value="PPC_dom"/>
</dbReference>
<keyword evidence="10" id="KW-1185">Reference proteome</keyword>
<dbReference type="InterPro" id="IPR014476">
    <property type="entry name" value="AHL15-29"/>
</dbReference>
<comment type="caution">
    <text evidence="9">The sequence shown here is derived from an EMBL/GenBank/DDBJ whole genome shotgun (WGS) entry which is preliminary data.</text>
</comment>
<keyword evidence="4" id="KW-0804">Transcription</keyword>
<dbReference type="EMBL" id="JACGWL010000012">
    <property type="protein sequence ID" value="KAK4389992.1"/>
    <property type="molecule type" value="Genomic_DNA"/>
</dbReference>
<keyword evidence="5" id="KW-0539">Nucleus</keyword>
<feature type="region of interest" description="Disordered" evidence="7">
    <location>
        <begin position="561"/>
        <end position="646"/>
    </location>
</feature>
<dbReference type="AlphaFoldDB" id="A0AAE1WAV2"/>
<feature type="compositionally biased region" description="Low complexity" evidence="7">
    <location>
        <begin position="395"/>
        <end position="408"/>
    </location>
</feature>
<keyword evidence="2" id="KW-0805">Transcription regulation</keyword>
<keyword evidence="6" id="KW-0175">Coiled coil</keyword>
<feature type="region of interest" description="Disordered" evidence="7">
    <location>
        <begin position="365"/>
        <end position="433"/>
    </location>
</feature>
<feature type="domain" description="PPC" evidence="8">
    <location>
        <begin position="433"/>
        <end position="571"/>
    </location>
</feature>
<feature type="coiled-coil region" evidence="6">
    <location>
        <begin position="6"/>
        <end position="33"/>
    </location>
</feature>
<protein>
    <submittedName>
        <fullName evidence="9">AT-hook motif nuclear-localized protein 27</fullName>
    </submittedName>
</protein>
<dbReference type="GO" id="GO:0010228">
    <property type="term" value="P:vegetative to reproductive phase transition of meristem"/>
    <property type="evidence" value="ECO:0007669"/>
    <property type="project" value="TreeGrafter"/>
</dbReference>
<gene>
    <name evidence="9" type="ORF">Sango_2062500</name>
</gene>